<keyword evidence="3" id="KW-1185">Reference proteome</keyword>
<dbReference type="OrthoDB" id="3679062at2759"/>
<dbReference type="Proteomes" id="UP000799291">
    <property type="component" value="Unassembled WGS sequence"/>
</dbReference>
<accession>A0A6G1IIY1</accession>
<gene>
    <name evidence="2" type="ORF">K458DRAFT_409271</name>
</gene>
<sequence length="421" mass="48515">MPDKRYHYAEDDFVFPDSDEEPVTTKSKRTRICHTRHSSTRRLRRAPLRKNYQEISDSEDNNRPISRSRRSKALEPSRTCIRRPEASSSAKKAKLRTMCPYSCALAPTKANAPLPCKGNTRVPLKNQRVDDIYRISKKLAPKKPTCGKSSYQFDELASLKIEQRGFREWQNYLLQGETDYEYHRSINTPSAKPRSAMSVLKLPGELRNRLRLEYLPWLRQNRRVRVCLSGLYDYLDVFHPADNEGEPGKRAAGHVEPIWHDFALTEGIDVLELAKIANVSPGLRLYFHASEDEVRFPEYLELATIKRIVETYPQWCHIIDPIRMSAIHLSSTEFPGNWYRYDRRVEIQCRRAVAGRADEREWLIGSWFSKPVCMSARTSSSSARLGMVSIFGSRRECSGTLACTMGGLRRVLVTRLRISTG</sequence>
<proteinExistence type="predicted"/>
<reference evidence="2" key="1">
    <citation type="journal article" date="2020" name="Stud. Mycol.">
        <title>101 Dothideomycetes genomes: a test case for predicting lifestyles and emergence of pathogens.</title>
        <authorList>
            <person name="Haridas S."/>
            <person name="Albert R."/>
            <person name="Binder M."/>
            <person name="Bloem J."/>
            <person name="Labutti K."/>
            <person name="Salamov A."/>
            <person name="Andreopoulos B."/>
            <person name="Baker S."/>
            <person name="Barry K."/>
            <person name="Bills G."/>
            <person name="Bluhm B."/>
            <person name="Cannon C."/>
            <person name="Castanera R."/>
            <person name="Culley D."/>
            <person name="Daum C."/>
            <person name="Ezra D."/>
            <person name="Gonzalez J."/>
            <person name="Henrissat B."/>
            <person name="Kuo A."/>
            <person name="Liang C."/>
            <person name="Lipzen A."/>
            <person name="Lutzoni F."/>
            <person name="Magnuson J."/>
            <person name="Mondo S."/>
            <person name="Nolan M."/>
            <person name="Ohm R."/>
            <person name="Pangilinan J."/>
            <person name="Park H.-J."/>
            <person name="Ramirez L."/>
            <person name="Alfaro M."/>
            <person name="Sun H."/>
            <person name="Tritt A."/>
            <person name="Yoshinaga Y."/>
            <person name="Zwiers L.-H."/>
            <person name="Turgeon B."/>
            <person name="Goodwin S."/>
            <person name="Spatafora J."/>
            <person name="Crous P."/>
            <person name="Grigoriev I."/>
        </authorList>
    </citation>
    <scope>NUCLEOTIDE SEQUENCE</scope>
    <source>
        <strain evidence="2">CBS 122367</strain>
    </source>
</reference>
<feature type="region of interest" description="Disordered" evidence="1">
    <location>
        <begin position="1"/>
        <end position="88"/>
    </location>
</feature>
<dbReference type="EMBL" id="MU005616">
    <property type="protein sequence ID" value="KAF2677940.1"/>
    <property type="molecule type" value="Genomic_DNA"/>
</dbReference>
<name>A0A6G1IIY1_9PLEO</name>
<organism evidence="2 3">
    <name type="scientific">Lentithecium fluviatile CBS 122367</name>
    <dbReference type="NCBI Taxonomy" id="1168545"/>
    <lineage>
        <taxon>Eukaryota</taxon>
        <taxon>Fungi</taxon>
        <taxon>Dikarya</taxon>
        <taxon>Ascomycota</taxon>
        <taxon>Pezizomycotina</taxon>
        <taxon>Dothideomycetes</taxon>
        <taxon>Pleosporomycetidae</taxon>
        <taxon>Pleosporales</taxon>
        <taxon>Massarineae</taxon>
        <taxon>Lentitheciaceae</taxon>
        <taxon>Lentithecium</taxon>
    </lineage>
</organism>
<feature type="compositionally biased region" description="Acidic residues" evidence="1">
    <location>
        <begin position="11"/>
        <end position="22"/>
    </location>
</feature>
<protein>
    <submittedName>
        <fullName evidence="2">Uncharacterized protein</fullName>
    </submittedName>
</protein>
<feature type="compositionally biased region" description="Basic and acidic residues" evidence="1">
    <location>
        <begin position="1"/>
        <end position="10"/>
    </location>
</feature>
<dbReference type="AlphaFoldDB" id="A0A6G1IIY1"/>
<evidence type="ECO:0000256" key="1">
    <source>
        <dbReference type="SAM" id="MobiDB-lite"/>
    </source>
</evidence>
<evidence type="ECO:0000313" key="2">
    <source>
        <dbReference type="EMBL" id="KAF2677940.1"/>
    </source>
</evidence>
<evidence type="ECO:0000313" key="3">
    <source>
        <dbReference type="Proteomes" id="UP000799291"/>
    </source>
</evidence>
<feature type="compositionally biased region" description="Basic residues" evidence="1">
    <location>
        <begin position="26"/>
        <end position="48"/>
    </location>
</feature>